<dbReference type="WBParaSite" id="HCON_00030470-00001">
    <property type="protein sequence ID" value="HCON_00030470-00001"/>
    <property type="gene ID" value="HCON_00030470"/>
</dbReference>
<reference evidence="2" key="2">
    <citation type="submission" date="2013-05" db="EMBL/GenBank/DDBJ databases">
        <title>The genome and transcriptome of Haemonchus contortus: a key model parasite for drug and vaccine discovery.</title>
        <authorList>
            <person name="Laing R."/>
            <person name="Kikuchi T."/>
            <person name="Martinelli A."/>
            <person name="Tsai I.J."/>
            <person name="Beech R.N."/>
            <person name="Redman E."/>
            <person name="Holroyd N."/>
            <person name="Bartley D.J."/>
            <person name="Beasley H."/>
            <person name="Britton C."/>
            <person name="Curran D."/>
            <person name="Devaney E."/>
            <person name="Gilabert A."/>
            <person name="Jackson F."/>
            <person name="Hunt M."/>
            <person name="Johnston S."/>
            <person name="Kryukov I."/>
            <person name="Li K."/>
            <person name="Morrison A.A."/>
            <person name="Reid A.J."/>
            <person name="Sargison N."/>
            <person name="Saunders G."/>
            <person name="Wasmuth J.D."/>
            <person name="Wolstenholme A."/>
            <person name="Berriman M."/>
            <person name="Gilleard J.S."/>
            <person name="Cotton J.A."/>
        </authorList>
    </citation>
    <scope>NUCLEOTIDE SEQUENCE [LARGE SCALE GENOMIC DNA]</scope>
    <source>
        <strain evidence="2">ISE/inbred ISE</strain>
    </source>
</reference>
<evidence type="ECO:0000313" key="4">
    <source>
        <dbReference type="WBParaSite" id="HCON_00030470-00001"/>
    </source>
</evidence>
<evidence type="ECO:0000313" key="3">
    <source>
        <dbReference type="Proteomes" id="UP000025227"/>
    </source>
</evidence>
<dbReference type="OrthoDB" id="7305308at2759"/>
<keyword evidence="1" id="KW-0808">Transferase</keyword>
<keyword evidence="1" id="KW-0012">Acyltransferase</keyword>
<protein>
    <recommendedName>
        <fullName evidence="1">Glycine N-acyltransferase-like protein</fullName>
        <ecNumber evidence="1">2.3.1.-</ecNumber>
    </recommendedName>
</protein>
<dbReference type="PANTHER" id="PTHR15298:SF1">
    <property type="entry name" value="GLYCINE N-ACYLTRANSFERASE-LIKE PROTEIN"/>
    <property type="match status" value="1"/>
</dbReference>
<evidence type="ECO:0000313" key="2">
    <source>
        <dbReference type="EMBL" id="CDL95429.1"/>
    </source>
</evidence>
<dbReference type="Proteomes" id="UP000025227">
    <property type="component" value="Unplaced"/>
</dbReference>
<dbReference type="CDD" id="cd04301">
    <property type="entry name" value="NAT_SF"/>
    <property type="match status" value="1"/>
</dbReference>
<dbReference type="SUPFAM" id="SSF55729">
    <property type="entry name" value="Acyl-CoA N-acyltransferases (Nat)"/>
    <property type="match status" value="1"/>
</dbReference>
<name>U6PJH4_HAECO</name>
<dbReference type="InterPro" id="IPR016181">
    <property type="entry name" value="Acyl_CoA_acyltransferase"/>
</dbReference>
<organism evidence="2">
    <name type="scientific">Haemonchus contortus</name>
    <name type="common">Barber pole worm</name>
    <dbReference type="NCBI Taxonomy" id="6289"/>
    <lineage>
        <taxon>Eukaryota</taxon>
        <taxon>Metazoa</taxon>
        <taxon>Ecdysozoa</taxon>
        <taxon>Nematoda</taxon>
        <taxon>Chromadorea</taxon>
        <taxon>Rhabditida</taxon>
        <taxon>Rhabditina</taxon>
        <taxon>Rhabditomorpha</taxon>
        <taxon>Strongyloidea</taxon>
        <taxon>Trichostrongylidae</taxon>
        <taxon>Haemonchus</taxon>
    </lineage>
</organism>
<comment type="similarity">
    <text evidence="1">Belongs to the glycine N-acyltransferase family.</text>
</comment>
<dbReference type="InterPro" id="IPR010313">
    <property type="entry name" value="Glycine_N-acyltransferase"/>
</dbReference>
<dbReference type="GO" id="GO:0047961">
    <property type="term" value="F:glycine N-acyltransferase activity"/>
    <property type="evidence" value="ECO:0007669"/>
    <property type="project" value="InterPro"/>
</dbReference>
<dbReference type="AlphaFoldDB" id="U6PJH4"/>
<dbReference type="Gene3D" id="3.40.630.30">
    <property type="match status" value="1"/>
</dbReference>
<gene>
    <name evidence="2" type="ORF">HCOI_01472700</name>
</gene>
<reference evidence="2" key="1">
    <citation type="submission" date="2013-03" db="EMBL/GenBank/DDBJ databases">
        <authorList>
            <person name="Aslett M."/>
        </authorList>
    </citation>
    <scope>NUCLEOTIDE SEQUENCE [LARGE SCALE GENOMIC DNA]</scope>
    <source>
        <strain evidence="2">ISE/inbred ISE</strain>
    </source>
</reference>
<dbReference type="EMBL" id="CAVP010059009">
    <property type="protein sequence ID" value="CDL95429.1"/>
    <property type="molecule type" value="Genomic_DNA"/>
</dbReference>
<keyword evidence="3" id="KW-1185">Reference proteome</keyword>
<dbReference type="EC" id="2.3.1.-" evidence="1"/>
<evidence type="ECO:0000256" key="1">
    <source>
        <dbReference type="RuleBase" id="RU368002"/>
    </source>
</evidence>
<dbReference type="PANTHER" id="PTHR15298">
    <property type="entry name" value="L-COA N-ACYLTRANSFERASE-RELATED"/>
    <property type="match status" value="1"/>
</dbReference>
<dbReference type="OMA" id="HFFAMNE"/>
<sequence>MPPRALQIAVELQQHFSKDALGKALERLSTNPRHLLFYHPVKFELRRTFPFTKLHLYSHQTNDTTYWLAHIKNRYGKDTPIFTYDGVYNENDFLRAFDAFQNRHDLFGKSYPIIVAEDKITNAIFSQMSSMDHDIIKHNYACHLFYMTDEQQKLVMQERLQVPEGYTIGTPNLDEEAHCMTGAWQYGADSEFELTREKIRRLPSVCVRKDGQMVGFYGIEALGWLNHQFVFQEHRHKGLGTLLELAHAQNCIRAGLKVCKLVETHNLSTFEATKRSKFWTLVQEDGKDVIIDYLDIFK</sequence>
<accession>U6PJH4</accession>
<reference evidence="4" key="3">
    <citation type="submission" date="2020-12" db="UniProtKB">
        <authorList>
            <consortium name="WormBaseParasite"/>
        </authorList>
    </citation>
    <scope>IDENTIFICATION</scope>
    <source>
        <strain evidence="4">MHco3</strain>
    </source>
</reference>
<dbReference type="GO" id="GO:0005739">
    <property type="term" value="C:mitochondrion"/>
    <property type="evidence" value="ECO:0007669"/>
    <property type="project" value="InterPro"/>
</dbReference>
<proteinExistence type="inferred from homology"/>